<dbReference type="PANTHER" id="PTHR13802">
    <property type="entry name" value="MUCIN 4-RELATED"/>
    <property type="match status" value="1"/>
</dbReference>
<dbReference type="InterPro" id="IPR005533">
    <property type="entry name" value="AMOP_dom"/>
</dbReference>
<dbReference type="SUPFAM" id="SSF81296">
    <property type="entry name" value="E set domains"/>
    <property type="match status" value="1"/>
</dbReference>
<gene>
    <name evidence="7" type="ORF">KUTeg_024498</name>
</gene>
<dbReference type="InterPro" id="IPR014756">
    <property type="entry name" value="Ig_E-set"/>
</dbReference>
<comment type="caution">
    <text evidence="7">The sequence shown here is derived from an EMBL/GenBank/DDBJ whole genome shotgun (WGS) entry which is preliminary data.</text>
</comment>
<keyword evidence="2" id="KW-0812">Transmembrane</keyword>
<dbReference type="InterPro" id="IPR003886">
    <property type="entry name" value="NIDO_dom"/>
</dbReference>
<protein>
    <recommendedName>
        <fullName evidence="6">AMOP domain-containing protein</fullName>
    </recommendedName>
</protein>
<evidence type="ECO:0000259" key="6">
    <source>
        <dbReference type="PROSITE" id="PS50856"/>
    </source>
</evidence>
<reference evidence="7 8" key="1">
    <citation type="submission" date="2022-12" db="EMBL/GenBank/DDBJ databases">
        <title>Chromosome-level genome of Tegillarca granosa.</title>
        <authorList>
            <person name="Kim J."/>
        </authorList>
    </citation>
    <scope>NUCLEOTIDE SEQUENCE [LARGE SCALE GENOMIC DNA]</scope>
    <source>
        <strain evidence="7">Teg-2019</strain>
        <tissue evidence="7">Adductor muscle</tissue>
    </source>
</reference>
<dbReference type="PROSITE" id="PS50856">
    <property type="entry name" value="AMOP"/>
    <property type="match status" value="1"/>
</dbReference>
<accession>A0ABQ9DY80</accession>
<dbReference type="EMBL" id="JARBDR010000923">
    <property type="protein sequence ID" value="KAJ8297967.1"/>
    <property type="molecule type" value="Genomic_DNA"/>
</dbReference>
<sequence length="653" mass="73361">MIGFSSDARYNHVQLGSPTIQVSVDRPFIAPFGFRSLGLAETLNNGQLSNAQIFYKVLLPIPSGNNGELKNLSSIIRRSVVGSKNFEATWGLTVTWMDVVSLDDARSCPTGNVPCPSPIIDERRQQNMQTLLLRFNAKRLLNEMLTSTFQATILTDGTSSFSIFNYEKMSIQIPSSEDNQAGFNGGNGFGWTKILQRSELQRANTLQMGEFPGRIIYKISGEQMIRGGCLPRNSYSGKLEMFPILAGMYGGEMLQVSGKCLQPQDAIICKFGSGPTSPTSPGYYVNSMQARCAVPRLIERGLVMLSLSVDGGNSYTASSYINIIHPSRMNPDVQLKSGWNETSPDYLTLNWDGIDRMSNSTSANVNVYLVGYRETDDQNVTGKEDGQTKCFVTNGQQNYTTLKDQYEVIWRNLKTLGSNIPLSTRTLRFRVRDFDCIAGMDCTNFEIGIVEVRLVNETDANMYRSFNSRVMPLGWFMNSVMFQKYGRDWPHSKCVNWYNVDKQDMTWMDNLLSCPCRLEQAIVDIGRFQPDVGCNMFDPIPDMCHYHIGAVHCVRAVQPTPKGSGNQCCYGSDGLLKYAADSFQGSTPDRSHDWGSYPYNGRDLVPSLSHWKHDVITFYYCCLWTGYKDCDYYMDMRATKDCTGYRVPRAGDN</sequence>
<feature type="domain" description="AMOP" evidence="6">
    <location>
        <begin position="486"/>
        <end position="637"/>
    </location>
</feature>
<dbReference type="SMART" id="SM00723">
    <property type="entry name" value="AMOP"/>
    <property type="match status" value="1"/>
</dbReference>
<evidence type="ECO:0000256" key="3">
    <source>
        <dbReference type="ARBA" id="ARBA00022989"/>
    </source>
</evidence>
<comment type="subcellular location">
    <subcellularLocation>
        <location evidence="1">Membrane</location>
    </subcellularLocation>
</comment>
<dbReference type="InterPro" id="IPR051495">
    <property type="entry name" value="Epithelial_Barrier/Signaling"/>
</dbReference>
<evidence type="ECO:0000313" key="7">
    <source>
        <dbReference type="EMBL" id="KAJ8297967.1"/>
    </source>
</evidence>
<dbReference type="Pfam" id="PF06119">
    <property type="entry name" value="NIDO"/>
    <property type="match status" value="1"/>
</dbReference>
<evidence type="ECO:0000256" key="1">
    <source>
        <dbReference type="ARBA" id="ARBA00004370"/>
    </source>
</evidence>
<proteinExistence type="predicted"/>
<dbReference type="InterPro" id="IPR013783">
    <property type="entry name" value="Ig-like_fold"/>
</dbReference>
<keyword evidence="4" id="KW-0472">Membrane</keyword>
<evidence type="ECO:0000256" key="2">
    <source>
        <dbReference type="ARBA" id="ARBA00022692"/>
    </source>
</evidence>
<evidence type="ECO:0000313" key="8">
    <source>
        <dbReference type="Proteomes" id="UP001217089"/>
    </source>
</evidence>
<dbReference type="Proteomes" id="UP001217089">
    <property type="component" value="Unassembled WGS sequence"/>
</dbReference>
<name>A0ABQ9DY80_TEGGR</name>
<evidence type="ECO:0000256" key="4">
    <source>
        <dbReference type="ARBA" id="ARBA00023136"/>
    </source>
</evidence>
<keyword evidence="8" id="KW-1185">Reference proteome</keyword>
<dbReference type="Gene3D" id="2.60.40.10">
    <property type="entry name" value="Immunoglobulins"/>
    <property type="match status" value="1"/>
</dbReference>
<dbReference type="Pfam" id="PF03782">
    <property type="entry name" value="AMOP"/>
    <property type="match status" value="1"/>
</dbReference>
<keyword evidence="3" id="KW-1133">Transmembrane helix</keyword>
<organism evidence="7 8">
    <name type="scientific">Tegillarca granosa</name>
    <name type="common">Malaysian cockle</name>
    <name type="synonym">Anadara granosa</name>
    <dbReference type="NCBI Taxonomy" id="220873"/>
    <lineage>
        <taxon>Eukaryota</taxon>
        <taxon>Metazoa</taxon>
        <taxon>Spiralia</taxon>
        <taxon>Lophotrochozoa</taxon>
        <taxon>Mollusca</taxon>
        <taxon>Bivalvia</taxon>
        <taxon>Autobranchia</taxon>
        <taxon>Pteriomorphia</taxon>
        <taxon>Arcoida</taxon>
        <taxon>Arcoidea</taxon>
        <taxon>Arcidae</taxon>
        <taxon>Tegillarca</taxon>
    </lineage>
</organism>
<evidence type="ECO:0000256" key="5">
    <source>
        <dbReference type="ARBA" id="ARBA00023157"/>
    </source>
</evidence>
<keyword evidence="5" id="KW-1015">Disulfide bond</keyword>
<dbReference type="PANTHER" id="PTHR13802:SF52">
    <property type="entry name" value="MUCIN-4"/>
    <property type="match status" value="1"/>
</dbReference>